<evidence type="ECO:0000313" key="1">
    <source>
        <dbReference type="EMBL" id="CCK24893.1"/>
    </source>
</evidence>
<dbReference type="Proteomes" id="UP000008043">
    <property type="component" value="Chromosome"/>
</dbReference>
<dbReference type="STRING" id="1214101.BN159_0514"/>
<proteinExistence type="predicted"/>
<sequence>MTTAFYVVAVIAAAGGQPFGGSLRLTGEHPLHERPHRLSSAKSGGVHMYPFPGGRDLLIFGV</sequence>
<dbReference type="PATRIC" id="fig|1214101.3.peg.522"/>
<protein>
    <submittedName>
        <fullName evidence="1">Uncharacterized protein</fullName>
    </submittedName>
</protein>
<organism evidence="1 2">
    <name type="scientific">Streptomyces davaonensis (strain DSM 101723 / JCM 4913 / KCC S-0913 / 768)</name>
    <dbReference type="NCBI Taxonomy" id="1214101"/>
    <lineage>
        <taxon>Bacteria</taxon>
        <taxon>Bacillati</taxon>
        <taxon>Actinomycetota</taxon>
        <taxon>Actinomycetes</taxon>
        <taxon>Kitasatosporales</taxon>
        <taxon>Streptomycetaceae</taxon>
        <taxon>Streptomyces</taxon>
    </lineage>
</organism>
<accession>K4QV68</accession>
<name>K4QV68_STRDJ</name>
<dbReference type="KEGG" id="sdv:BN159_0514"/>
<reference evidence="1 2" key="1">
    <citation type="journal article" date="2012" name="J. Bacteriol.">
        <title>Genome sequence of the bacterium Streptomyces davawensis JCM 4913 and heterologous production of the unique antibiotic roseoflavin.</title>
        <authorList>
            <person name="Jankowitsch F."/>
            <person name="Schwarz J."/>
            <person name="Ruckert C."/>
            <person name="Gust B."/>
            <person name="Szczepanowski R."/>
            <person name="Blom J."/>
            <person name="Pelzer S."/>
            <person name="Kalinowski J."/>
            <person name="Mack M."/>
        </authorList>
    </citation>
    <scope>NUCLEOTIDE SEQUENCE [LARGE SCALE GENOMIC DNA]</scope>
    <source>
        <strain evidence="2">DSM 101723 / JCM 4913 / KCC S-0913 / 768</strain>
    </source>
</reference>
<gene>
    <name evidence="1" type="ORF">BN159_0514</name>
</gene>
<dbReference type="AlphaFoldDB" id="K4QV68"/>
<dbReference type="HOGENOM" id="CLU_2902168_0_0_11"/>
<evidence type="ECO:0000313" key="2">
    <source>
        <dbReference type="Proteomes" id="UP000008043"/>
    </source>
</evidence>
<dbReference type="EMBL" id="HE971709">
    <property type="protein sequence ID" value="CCK24893.1"/>
    <property type="molecule type" value="Genomic_DNA"/>
</dbReference>
<keyword evidence="2" id="KW-1185">Reference proteome</keyword>